<gene>
    <name evidence="2" type="ORF">TMI583_LOCUS19886</name>
</gene>
<dbReference type="Pfam" id="PF00443">
    <property type="entry name" value="UCH"/>
    <property type="match status" value="1"/>
</dbReference>
<accession>A0A8S2KYZ0</accession>
<protein>
    <recommendedName>
        <fullName evidence="1">Peptidase C19 ubiquitin carboxyl-terminal hydrolase domain-containing protein</fullName>
    </recommendedName>
</protein>
<dbReference type="GO" id="GO:0004843">
    <property type="term" value="F:cysteine-type deubiquitinase activity"/>
    <property type="evidence" value="ECO:0007669"/>
    <property type="project" value="InterPro"/>
</dbReference>
<feature type="non-terminal residue" evidence="2">
    <location>
        <position position="57"/>
    </location>
</feature>
<dbReference type="GO" id="GO:0016579">
    <property type="term" value="P:protein deubiquitination"/>
    <property type="evidence" value="ECO:0007669"/>
    <property type="project" value="InterPro"/>
</dbReference>
<dbReference type="EMBL" id="CAJOBA010013042">
    <property type="protein sequence ID" value="CAF3877774.1"/>
    <property type="molecule type" value="Genomic_DNA"/>
</dbReference>
<dbReference type="SUPFAM" id="SSF54001">
    <property type="entry name" value="Cysteine proteinases"/>
    <property type="match status" value="1"/>
</dbReference>
<organism evidence="2 3">
    <name type="scientific">Didymodactylos carnosus</name>
    <dbReference type="NCBI Taxonomy" id="1234261"/>
    <lineage>
        <taxon>Eukaryota</taxon>
        <taxon>Metazoa</taxon>
        <taxon>Spiralia</taxon>
        <taxon>Gnathifera</taxon>
        <taxon>Rotifera</taxon>
        <taxon>Eurotatoria</taxon>
        <taxon>Bdelloidea</taxon>
        <taxon>Philodinida</taxon>
        <taxon>Philodinidae</taxon>
        <taxon>Didymodactylos</taxon>
    </lineage>
</organism>
<name>A0A8S2KYZ0_9BILA</name>
<dbReference type="InterPro" id="IPR038765">
    <property type="entry name" value="Papain-like_cys_pep_sf"/>
</dbReference>
<evidence type="ECO:0000313" key="3">
    <source>
        <dbReference type="Proteomes" id="UP000682733"/>
    </source>
</evidence>
<dbReference type="Proteomes" id="UP000682733">
    <property type="component" value="Unassembled WGS sequence"/>
</dbReference>
<reference evidence="2" key="1">
    <citation type="submission" date="2021-02" db="EMBL/GenBank/DDBJ databases">
        <authorList>
            <person name="Nowell W R."/>
        </authorList>
    </citation>
    <scope>NUCLEOTIDE SEQUENCE</scope>
</reference>
<evidence type="ECO:0000313" key="2">
    <source>
        <dbReference type="EMBL" id="CAF3877774.1"/>
    </source>
</evidence>
<evidence type="ECO:0000259" key="1">
    <source>
        <dbReference type="Pfam" id="PF00443"/>
    </source>
</evidence>
<proteinExistence type="predicted"/>
<feature type="domain" description="Peptidase C19 ubiquitin carboxyl-terminal hydrolase" evidence="1">
    <location>
        <begin position="8"/>
        <end position="39"/>
    </location>
</feature>
<dbReference type="AlphaFoldDB" id="A0A8S2KYZ0"/>
<comment type="caution">
    <text evidence="2">The sequence shown here is derived from an EMBL/GenBank/DDBJ whole genome shotgun (WGS) entry which is preliminary data.</text>
</comment>
<dbReference type="InterPro" id="IPR001394">
    <property type="entry name" value="Peptidase_C19_UCH"/>
</dbReference>
<dbReference type="Gene3D" id="3.90.70.10">
    <property type="entry name" value="Cysteine proteinases"/>
    <property type="match status" value="1"/>
</dbReference>
<feature type="non-terminal residue" evidence="2">
    <location>
        <position position="1"/>
    </location>
</feature>
<sequence>IHLPSNFVGLINAGVTCYMNAILQQLFMIEEICITVLQVRVGDIQSKPNIVNKAFCP</sequence>